<keyword evidence="2" id="KW-0812">Transmembrane</keyword>
<evidence type="ECO:0000256" key="2">
    <source>
        <dbReference type="SAM" id="Phobius"/>
    </source>
</evidence>
<protein>
    <recommendedName>
        <fullName evidence="5">TolB amino-terminal domain-containing protein</fullName>
    </recommendedName>
</protein>
<dbReference type="SUPFAM" id="SSF48452">
    <property type="entry name" value="TPR-like"/>
    <property type="match status" value="1"/>
</dbReference>
<name>A0ABT2XAQ3_9RHOB</name>
<comment type="caution">
    <text evidence="3">The sequence shown here is derived from an EMBL/GenBank/DDBJ whole genome shotgun (WGS) entry which is preliminary data.</text>
</comment>
<dbReference type="PROSITE" id="PS50005">
    <property type="entry name" value="TPR"/>
    <property type="match status" value="2"/>
</dbReference>
<feature type="transmembrane region" description="Helical" evidence="2">
    <location>
        <begin position="152"/>
        <end position="170"/>
    </location>
</feature>
<feature type="repeat" description="TPR" evidence="1">
    <location>
        <begin position="518"/>
        <end position="551"/>
    </location>
</feature>
<evidence type="ECO:0000256" key="1">
    <source>
        <dbReference type="PROSITE-ProRule" id="PRU00339"/>
    </source>
</evidence>
<gene>
    <name evidence="3" type="ORF">OEZ60_19165</name>
</gene>
<keyword evidence="1" id="KW-0802">TPR repeat</keyword>
<dbReference type="Gene3D" id="1.25.40.10">
    <property type="entry name" value="Tetratricopeptide repeat domain"/>
    <property type="match status" value="1"/>
</dbReference>
<sequence>MPRRQTSKVPELTEESIRRQLDRILSYKELQASVRRREMLTYVVEESLAGRDDEIKATTIAMAVFGRGSDFDQQADPVVRLEARKLRRDLDNYYAESGRDDPIRISIPKGRYIPRFTAQGVIQPDESPPASEPADAGYRTSRSQTWFNARNGLIAVVCMVIVAAVLAWNARPDRNSPLPAARDAETVAILIEDFDARTDEEVVSLVAAGLTHEIASALIRFPDLAVHMAPDQVISVSETSTPPSKSPTTDFMVTGDVWREDSDLFVRAELIRSKDLEILWSERYAGGAEGQGITDILDSISSEIASAIGQQYGYAMRDVRAQRLPRSNDPSLRGFACVASAQIYRRTYHRDEYQAVRECLEATVVENPDYVRAWAMLAYLRNDAARFGHENVLSREDAFELARQAATRAIDLDPLDTDALQAMSHVEQYAGDIERSIEFARRAVEVNPNDPAALANLAIRYGIAGRFSEGVPIMHRAIDRSIAPPPFYFHLLAADHLMKKEWPAMLSAAERASRDGWSFGQAMLAIAYTKLSNGQAALEAFERMAELDPPLAEDPRAWLEGHNMPQVLVEAVLAGLSDARAAFPE</sequence>
<keyword evidence="4" id="KW-1185">Reference proteome</keyword>
<proteinExistence type="predicted"/>
<dbReference type="InterPro" id="IPR011990">
    <property type="entry name" value="TPR-like_helical_dom_sf"/>
</dbReference>
<keyword evidence="2" id="KW-0472">Membrane</keyword>
<reference evidence="3 4" key="1">
    <citation type="submission" date="2022-10" db="EMBL/GenBank/DDBJ databases">
        <title>Defluviimonas sp. nov., isolated from ocean surface sediments.</title>
        <authorList>
            <person name="He W."/>
            <person name="Wang L."/>
            <person name="Zhang D.-F."/>
        </authorList>
    </citation>
    <scope>NUCLEOTIDE SEQUENCE [LARGE SCALE GENOMIC DNA]</scope>
    <source>
        <strain evidence="3 4">WL0024</strain>
    </source>
</reference>
<evidence type="ECO:0008006" key="5">
    <source>
        <dbReference type="Google" id="ProtNLM"/>
    </source>
</evidence>
<feature type="repeat" description="TPR" evidence="1">
    <location>
        <begin position="417"/>
        <end position="450"/>
    </location>
</feature>
<dbReference type="InterPro" id="IPR019734">
    <property type="entry name" value="TPR_rpt"/>
</dbReference>
<keyword evidence="2" id="KW-1133">Transmembrane helix</keyword>
<dbReference type="Proteomes" id="UP001209535">
    <property type="component" value="Unassembled WGS sequence"/>
</dbReference>
<dbReference type="RefSeq" id="WP_263339732.1">
    <property type="nucleotide sequence ID" value="NZ_JAOVQO010000021.1"/>
</dbReference>
<evidence type="ECO:0000313" key="3">
    <source>
        <dbReference type="EMBL" id="MCU9850117.1"/>
    </source>
</evidence>
<accession>A0ABT2XAQ3</accession>
<organism evidence="3 4">
    <name type="scientific">Albidovulum salinarum</name>
    <dbReference type="NCBI Taxonomy" id="2984153"/>
    <lineage>
        <taxon>Bacteria</taxon>
        <taxon>Pseudomonadati</taxon>
        <taxon>Pseudomonadota</taxon>
        <taxon>Alphaproteobacteria</taxon>
        <taxon>Rhodobacterales</taxon>
        <taxon>Paracoccaceae</taxon>
        <taxon>Albidovulum</taxon>
    </lineage>
</organism>
<evidence type="ECO:0000313" key="4">
    <source>
        <dbReference type="Proteomes" id="UP001209535"/>
    </source>
</evidence>
<dbReference type="EMBL" id="JAOVQO010000021">
    <property type="protein sequence ID" value="MCU9850117.1"/>
    <property type="molecule type" value="Genomic_DNA"/>
</dbReference>